<reference evidence="11" key="1">
    <citation type="submission" date="2006-10" db="EMBL/GenBank/DDBJ databases">
        <title>Complete sequence of Solibacter usitatus Ellin6076.</title>
        <authorList>
            <consortium name="US DOE Joint Genome Institute"/>
            <person name="Copeland A."/>
            <person name="Lucas S."/>
            <person name="Lapidus A."/>
            <person name="Barry K."/>
            <person name="Detter J.C."/>
            <person name="Glavina del Rio T."/>
            <person name="Hammon N."/>
            <person name="Israni S."/>
            <person name="Dalin E."/>
            <person name="Tice H."/>
            <person name="Pitluck S."/>
            <person name="Thompson L.S."/>
            <person name="Brettin T."/>
            <person name="Bruce D."/>
            <person name="Han C."/>
            <person name="Tapia R."/>
            <person name="Gilna P."/>
            <person name="Schmutz J."/>
            <person name="Larimer F."/>
            <person name="Land M."/>
            <person name="Hauser L."/>
            <person name="Kyrpides N."/>
            <person name="Mikhailova N."/>
            <person name="Janssen P.H."/>
            <person name="Kuske C.R."/>
            <person name="Richardson P."/>
        </authorList>
    </citation>
    <scope>NUCLEOTIDE SEQUENCE</scope>
    <source>
        <strain evidence="11">Ellin6076</strain>
    </source>
</reference>
<keyword evidence="7" id="KW-0998">Cell outer membrane</keyword>
<feature type="compositionally biased region" description="Gly residues" evidence="8">
    <location>
        <begin position="214"/>
        <end position="233"/>
    </location>
</feature>
<accession>Q02D15</accession>
<dbReference type="InterPro" id="IPR008969">
    <property type="entry name" value="CarboxyPept-like_regulatory"/>
</dbReference>
<dbReference type="EMBL" id="CP000473">
    <property type="protein sequence ID" value="ABJ81051.1"/>
    <property type="molecule type" value="Genomic_DNA"/>
</dbReference>
<organism evidence="11">
    <name type="scientific">Solibacter usitatus (strain Ellin6076)</name>
    <dbReference type="NCBI Taxonomy" id="234267"/>
    <lineage>
        <taxon>Bacteria</taxon>
        <taxon>Pseudomonadati</taxon>
        <taxon>Acidobacteriota</taxon>
        <taxon>Terriglobia</taxon>
        <taxon>Bryobacterales</taxon>
        <taxon>Solibacteraceae</taxon>
        <taxon>Candidatus Solibacter</taxon>
    </lineage>
</organism>
<feature type="compositionally biased region" description="Gly residues" evidence="8">
    <location>
        <begin position="285"/>
        <end position="324"/>
    </location>
</feature>
<protein>
    <recommendedName>
        <fullName evidence="10">TonB-dependent transporter Oar-like beta-barrel domain-containing protein</fullName>
    </recommendedName>
</protein>
<dbReference type="Gene3D" id="2.40.170.20">
    <property type="entry name" value="TonB-dependent receptor, beta-barrel domain"/>
    <property type="match status" value="1"/>
</dbReference>
<feature type="region of interest" description="Disordered" evidence="8">
    <location>
        <begin position="189"/>
        <end position="252"/>
    </location>
</feature>
<gene>
    <name evidence="11" type="ordered locus">Acid_0035</name>
</gene>
<dbReference type="STRING" id="234267.Acid_0035"/>
<feature type="region of interest" description="Disordered" evidence="8">
    <location>
        <begin position="104"/>
        <end position="175"/>
    </location>
</feature>
<evidence type="ECO:0000259" key="10">
    <source>
        <dbReference type="Pfam" id="PF25183"/>
    </source>
</evidence>
<keyword evidence="5 9" id="KW-0732">Signal</keyword>
<dbReference type="Gene3D" id="2.60.40.1120">
    <property type="entry name" value="Carboxypeptidase-like, regulatory domain"/>
    <property type="match status" value="1"/>
</dbReference>
<evidence type="ECO:0000256" key="4">
    <source>
        <dbReference type="ARBA" id="ARBA00022692"/>
    </source>
</evidence>
<dbReference type="HOGENOM" id="CLU_006298_2_0_0"/>
<dbReference type="GO" id="GO:0044718">
    <property type="term" value="P:siderophore transmembrane transport"/>
    <property type="evidence" value="ECO:0007669"/>
    <property type="project" value="TreeGrafter"/>
</dbReference>
<feature type="chain" id="PRO_5004164041" description="TonB-dependent transporter Oar-like beta-barrel domain-containing protein" evidence="9">
    <location>
        <begin position="19"/>
        <end position="1184"/>
    </location>
</feature>
<keyword evidence="6" id="KW-0472">Membrane</keyword>
<feature type="domain" description="TonB-dependent transporter Oar-like beta-barrel" evidence="10">
    <location>
        <begin position="366"/>
        <end position="1175"/>
    </location>
</feature>
<evidence type="ECO:0000313" key="11">
    <source>
        <dbReference type="EMBL" id="ABJ81051.1"/>
    </source>
</evidence>
<keyword evidence="2" id="KW-0813">Transport</keyword>
<evidence type="ECO:0000256" key="1">
    <source>
        <dbReference type="ARBA" id="ARBA00004571"/>
    </source>
</evidence>
<dbReference type="SUPFAM" id="SSF56935">
    <property type="entry name" value="Porins"/>
    <property type="match status" value="1"/>
</dbReference>
<dbReference type="PANTHER" id="PTHR30069">
    <property type="entry name" value="TONB-DEPENDENT OUTER MEMBRANE RECEPTOR"/>
    <property type="match status" value="1"/>
</dbReference>
<proteinExistence type="predicted"/>
<evidence type="ECO:0000256" key="8">
    <source>
        <dbReference type="SAM" id="MobiDB-lite"/>
    </source>
</evidence>
<dbReference type="InterPro" id="IPR057601">
    <property type="entry name" value="Oar-like_b-barrel"/>
</dbReference>
<dbReference type="OrthoDB" id="97893at2"/>
<comment type="subcellular location">
    <subcellularLocation>
        <location evidence="1">Cell outer membrane</location>
        <topology evidence="1">Multi-pass membrane protein</topology>
    </subcellularLocation>
</comment>
<dbReference type="SUPFAM" id="SSF49464">
    <property type="entry name" value="Carboxypeptidase regulatory domain-like"/>
    <property type="match status" value="1"/>
</dbReference>
<dbReference type="Pfam" id="PF25183">
    <property type="entry name" value="OMP_b-brl_4"/>
    <property type="match status" value="1"/>
</dbReference>
<evidence type="ECO:0000256" key="5">
    <source>
        <dbReference type="ARBA" id="ARBA00022729"/>
    </source>
</evidence>
<keyword evidence="3" id="KW-1134">Transmembrane beta strand</keyword>
<dbReference type="GO" id="GO:0015344">
    <property type="term" value="F:siderophore uptake transmembrane transporter activity"/>
    <property type="evidence" value="ECO:0007669"/>
    <property type="project" value="TreeGrafter"/>
</dbReference>
<dbReference type="InParanoid" id="Q02D15"/>
<name>Q02D15_SOLUE</name>
<dbReference type="Pfam" id="PF13620">
    <property type="entry name" value="CarboxypepD_reg"/>
    <property type="match status" value="1"/>
</dbReference>
<evidence type="ECO:0000256" key="3">
    <source>
        <dbReference type="ARBA" id="ARBA00022452"/>
    </source>
</evidence>
<evidence type="ECO:0000256" key="6">
    <source>
        <dbReference type="ARBA" id="ARBA00023136"/>
    </source>
</evidence>
<dbReference type="KEGG" id="sus:Acid_0035"/>
<evidence type="ECO:0000256" key="7">
    <source>
        <dbReference type="ARBA" id="ARBA00023237"/>
    </source>
</evidence>
<feature type="signal peptide" evidence="9">
    <location>
        <begin position="1"/>
        <end position="18"/>
    </location>
</feature>
<keyword evidence="4" id="KW-0812">Transmembrane</keyword>
<feature type="compositionally biased region" description="Gly residues" evidence="8">
    <location>
        <begin position="331"/>
        <end position="340"/>
    </location>
</feature>
<dbReference type="GO" id="GO:0009279">
    <property type="term" value="C:cell outer membrane"/>
    <property type="evidence" value="ECO:0007669"/>
    <property type="project" value="UniProtKB-SubCell"/>
</dbReference>
<dbReference type="AlphaFoldDB" id="Q02D15"/>
<feature type="region of interest" description="Disordered" evidence="8">
    <location>
        <begin position="285"/>
        <end position="357"/>
    </location>
</feature>
<evidence type="ECO:0000256" key="2">
    <source>
        <dbReference type="ARBA" id="ARBA00022448"/>
    </source>
</evidence>
<sequence precursor="true">MRCNLIFFLMCCPCLLRAAQFSGVVRAADQLVPGATVTARNGGAKVLAFTDESGHYALDLTPGTWEIEIRMFEFAPATGKVTVGDTALVRDWVLNMPKLAERGVKPAPAAATEATTVAKTPAAPAAPGGGARGNRGMRNPDGTFAGRGGRGPAQPGFQSAAVRATPEGQAAAADTQVQTADLGAENDDAMALNGSMSGGLEQSSDDEARRQRAMGGGRGSPGGPGGGPGGPGGAVSAAQGMQNGMGLPPGMSASLTNDSLGLGGFGASAINGGFGVGAAGAGPDGGGGRGGPAGFGAGPGFGGPGGGGPGGGGGGGRGGAGGRLGQNQQGRGQGGRGRGAFNGQFASFGNRRRTTPPISGSIALTVRNSAFNAAPYSLNGQTAQKPYSANNNLNANIGGPLRIPKIVNWQRAQYTISFGGSINRNGRSMVGSVPTLAERNGDFSQAVVANQPVTIYDPLSGSPFPGNVIPEARFNSASAGLLPYFPNATYATIVQNYRFVITDPSHSRNIGVRFNAPLNNKDRLNFNFQKQNSSSNSHQLYGFLDSGTSNGLSFSTGWSHSFRPRLNNSANISISRSRNENDPFFAYTQNIAAQLGITGTSQDPINYGPPSLSFTNFSGLSDGTPNLNRNQTVTFSDSVTWVLKRKHNFTFGFTYNRLQQNSTNYQDARGSFSFSGLTTSALDAAGQPVKGTGFDFADFLLGLPQSSSVRFGSSNNYFRSWSSSAYVQDDYRVNAKLTINLGLRYEYFAPYTELRGHLASLDVSPGFTAVAVVTSGQNGPYSGSLPSSIVRHQPKDLSPRIGVAWRPFPKRNTVVRSGYSVFYSGSSYAQIASSMAAQPPFATSASLTTSLAAPLTIQDGFATSPTTLTNTYAIDPNFRIAYAQTWNLTIQHTLPHGLVLDTEYIGTKGTHLGILENPNRSISGIANGGLQISNATSFNYQTQGGDSSYNAGQLRLTRRLSRSVSANALYTFAKGIDDASTFSGTGGTLVQFLDNRHLERGLSSFDQRHNIVTGFQLSSPVGVRGLLRNGGWKTKLLRSWNLQGNFTATTGTPLTAKVSGNLANTGGLAGGGSLRAEATGLPIQLPGDAYFNTLAFTTPAAGQFGNAGRMTIPGLFRTSLNANMNRSFRFGESRRTLSFAISASNVFNHVTITGVGTTVNSSNYGLPTSASATRAVSLNTRFSF</sequence>
<dbReference type="InterPro" id="IPR036942">
    <property type="entry name" value="Beta-barrel_TonB_sf"/>
</dbReference>
<dbReference type="eggNOG" id="COG4771">
    <property type="taxonomic scope" value="Bacteria"/>
</dbReference>
<dbReference type="PANTHER" id="PTHR30069:SF29">
    <property type="entry name" value="HEMOGLOBIN AND HEMOGLOBIN-HAPTOGLOBIN-BINDING PROTEIN 1-RELATED"/>
    <property type="match status" value="1"/>
</dbReference>
<feature type="compositionally biased region" description="Low complexity" evidence="8">
    <location>
        <begin position="105"/>
        <end position="126"/>
    </location>
</feature>
<dbReference type="InterPro" id="IPR039426">
    <property type="entry name" value="TonB-dep_rcpt-like"/>
</dbReference>
<evidence type="ECO:0000256" key="9">
    <source>
        <dbReference type="SAM" id="SignalP"/>
    </source>
</evidence>